<dbReference type="PANTHER" id="PTHR46221:SF1">
    <property type="entry name" value="FERM AND PDZ DOMAIN-CONTAINING PROTEIN 3"/>
    <property type="match status" value="1"/>
</dbReference>
<dbReference type="SUPFAM" id="SSF50156">
    <property type="entry name" value="PDZ domain-like"/>
    <property type="match status" value="1"/>
</dbReference>
<evidence type="ECO:0000313" key="4">
    <source>
        <dbReference type="Proteomes" id="UP000618051"/>
    </source>
</evidence>
<reference evidence="3" key="3">
    <citation type="submission" date="2022-01" db="EMBL/GenBank/DDBJ databases">
        <authorList>
            <person name="Rubenstein D.R."/>
        </authorList>
    </citation>
    <scope>NUCLEOTIDE SEQUENCE</scope>
    <source>
        <strain evidence="3">SS15</strain>
        <tissue evidence="3">Liver</tissue>
    </source>
</reference>
<dbReference type="Gene3D" id="2.30.42.10">
    <property type="match status" value="1"/>
</dbReference>
<dbReference type="PROSITE" id="PS50106">
    <property type="entry name" value="PDZ"/>
    <property type="match status" value="1"/>
</dbReference>
<evidence type="ECO:0000259" key="1">
    <source>
        <dbReference type="PROSITE" id="PS50106"/>
    </source>
</evidence>
<reference evidence="3 4" key="2">
    <citation type="journal article" date="2021" name="J. Hered.">
        <title>Feather Gene Expression Elucidates the Developmental Basis of Plumage Iridescence in African Starlings.</title>
        <authorList>
            <person name="Rubenstein D.R."/>
            <person name="Corvelo A."/>
            <person name="MacManes M.D."/>
            <person name="Maia R."/>
            <person name="Narzisi G."/>
            <person name="Rousaki A."/>
            <person name="Vandenabeele P."/>
            <person name="Shawkey M.D."/>
            <person name="Solomon J."/>
        </authorList>
    </citation>
    <scope>NUCLEOTIDE SEQUENCE [LARGE SCALE GENOMIC DNA]</scope>
    <source>
        <strain evidence="3">SS15</strain>
    </source>
</reference>
<dbReference type="InterPro" id="IPR036034">
    <property type="entry name" value="PDZ_sf"/>
</dbReference>
<comment type="caution">
    <text evidence="2">The sequence shown here is derived from an EMBL/GenBank/DDBJ whole genome shotgun (WGS) entry which is preliminary data.</text>
</comment>
<evidence type="ECO:0000313" key="2">
    <source>
        <dbReference type="EMBL" id="KAG0121662.1"/>
    </source>
</evidence>
<accession>A0A835NTT1</accession>
<protein>
    <submittedName>
        <fullName evidence="2">FERM and PDZ domain-containing protein 3</fullName>
    </submittedName>
</protein>
<name>A0A835NTT1_9PASS</name>
<gene>
    <name evidence="3" type="ORF">IHE44_0003085</name>
    <name evidence="2" type="ORF">IHE44_010615</name>
</gene>
<dbReference type="PANTHER" id="PTHR46221">
    <property type="entry name" value="FERM AND PDZ DOMAIN-CONTAINING PROTEIN FAMILY MEMBER"/>
    <property type="match status" value="1"/>
</dbReference>
<organism evidence="2">
    <name type="scientific">Lamprotornis superbus</name>
    <dbReference type="NCBI Taxonomy" id="245042"/>
    <lineage>
        <taxon>Eukaryota</taxon>
        <taxon>Metazoa</taxon>
        <taxon>Chordata</taxon>
        <taxon>Craniata</taxon>
        <taxon>Vertebrata</taxon>
        <taxon>Euteleostomi</taxon>
        <taxon>Archelosauria</taxon>
        <taxon>Archosauria</taxon>
        <taxon>Dinosauria</taxon>
        <taxon>Saurischia</taxon>
        <taxon>Theropoda</taxon>
        <taxon>Coelurosauria</taxon>
        <taxon>Aves</taxon>
        <taxon>Neognathae</taxon>
        <taxon>Neoaves</taxon>
        <taxon>Telluraves</taxon>
        <taxon>Australaves</taxon>
        <taxon>Passeriformes</taxon>
        <taxon>Sturnidae</taxon>
        <taxon>Lamprotornis</taxon>
    </lineage>
</organism>
<feature type="non-terminal residue" evidence="2">
    <location>
        <position position="1"/>
    </location>
</feature>
<proteinExistence type="predicted"/>
<dbReference type="EMBL" id="JADDUC020000014">
    <property type="protein sequence ID" value="KAI1234709.1"/>
    <property type="molecule type" value="Genomic_DNA"/>
</dbReference>
<feature type="domain" description="PDZ" evidence="1">
    <location>
        <begin position="26"/>
        <end position="90"/>
    </location>
</feature>
<evidence type="ECO:0000313" key="3">
    <source>
        <dbReference type="EMBL" id="KAI1234709.1"/>
    </source>
</evidence>
<dbReference type="Proteomes" id="UP000618051">
    <property type="component" value="Unassembled WGS sequence"/>
</dbReference>
<dbReference type="OrthoDB" id="5859304at2759"/>
<dbReference type="InterPro" id="IPR001478">
    <property type="entry name" value="PDZ"/>
</dbReference>
<dbReference type="SMART" id="SM00228">
    <property type="entry name" value="PDZ"/>
    <property type="match status" value="1"/>
</dbReference>
<keyword evidence="4" id="KW-1185">Reference proteome</keyword>
<dbReference type="EMBL" id="JADDUC010000046">
    <property type="protein sequence ID" value="KAG0121662.1"/>
    <property type="molecule type" value="Genomic_DNA"/>
</dbReference>
<dbReference type="AlphaFoldDB" id="A0A835NTT1"/>
<reference evidence="2" key="1">
    <citation type="submission" date="2020-10" db="EMBL/GenBank/DDBJ databases">
        <title>Feather gene expression reveals the developmental basis of iridescence in African starlings.</title>
        <authorList>
            <person name="Rubenstein D.R."/>
        </authorList>
    </citation>
    <scope>NUCLEOTIDE SEQUENCE</scope>
    <source>
        <strain evidence="2">SS15</strain>
        <tissue evidence="2">Liver</tissue>
    </source>
</reference>
<dbReference type="Pfam" id="PF00595">
    <property type="entry name" value="PDZ"/>
    <property type="match status" value="1"/>
</dbReference>
<sequence length="180" mass="19764">RSHVMPEERGGDDMECGQLPSDTLRQVTVQRHPLYGFGFVAGSERPVVVRSVAAGGPSEDKLLPGDQILAINDEDMSEAPRERFIELVRQVIYPVLSFQSPKSAFISAAKKAKLRSNPAKVRFSEQVTVGETDPDMLKKEALLLIPNVLKVFLENGQIKSFTFDGRTTVKVSPSAPPMAL</sequence>